<dbReference type="InterPro" id="IPR024244">
    <property type="entry name" value="DUF2537"/>
</dbReference>
<name>A0ABV9S0V9_9PSEU</name>
<gene>
    <name evidence="2" type="ORF">ACFPCV_12100</name>
</gene>
<keyword evidence="1" id="KW-0812">Transmembrane</keyword>
<evidence type="ECO:0000256" key="1">
    <source>
        <dbReference type="SAM" id="Phobius"/>
    </source>
</evidence>
<dbReference type="RefSeq" id="WP_378056922.1">
    <property type="nucleotide sequence ID" value="NZ_JBHSIS010000006.1"/>
</dbReference>
<feature type="transmembrane region" description="Helical" evidence="1">
    <location>
        <begin position="139"/>
        <end position="162"/>
    </location>
</feature>
<feature type="transmembrane region" description="Helical" evidence="1">
    <location>
        <begin position="110"/>
        <end position="133"/>
    </location>
</feature>
<accession>A0ABV9S0V9</accession>
<sequence length="190" mass="19852">MQLRANGERAVLIGDDGVAVTEPDRLPLGTELTDALHEWAKVAAAVGRAEPGTAAGAVVSRRGLQLAGRVATSLGVVVRYVDPLSGTESVVEPVRASASPPRRPPEPVPWLTGLTVSATSVVVVVVTVVTLAVTLAETYSLLALASNVVVTAGLLPSVWLIHRQPVWRWVAYGVAVGIGLAWLALPFVLF</sequence>
<keyword evidence="1" id="KW-0472">Membrane</keyword>
<keyword evidence="1" id="KW-1133">Transmembrane helix</keyword>
<dbReference type="EMBL" id="JBHSIS010000006">
    <property type="protein sequence ID" value="MFC4854246.1"/>
    <property type="molecule type" value="Genomic_DNA"/>
</dbReference>
<comment type="caution">
    <text evidence="2">The sequence shown here is derived from an EMBL/GenBank/DDBJ whole genome shotgun (WGS) entry which is preliminary data.</text>
</comment>
<dbReference type="Pfam" id="PF10801">
    <property type="entry name" value="DUF2537"/>
    <property type="match status" value="1"/>
</dbReference>
<dbReference type="Proteomes" id="UP001595859">
    <property type="component" value="Unassembled WGS sequence"/>
</dbReference>
<evidence type="ECO:0000313" key="3">
    <source>
        <dbReference type="Proteomes" id="UP001595859"/>
    </source>
</evidence>
<keyword evidence="3" id="KW-1185">Reference proteome</keyword>
<proteinExistence type="predicted"/>
<evidence type="ECO:0000313" key="2">
    <source>
        <dbReference type="EMBL" id="MFC4854246.1"/>
    </source>
</evidence>
<protein>
    <submittedName>
        <fullName evidence="2">DUF2537 domain-containing protein</fullName>
    </submittedName>
</protein>
<organism evidence="2 3">
    <name type="scientific">Actinophytocola glycyrrhizae</name>
    <dbReference type="NCBI Taxonomy" id="2044873"/>
    <lineage>
        <taxon>Bacteria</taxon>
        <taxon>Bacillati</taxon>
        <taxon>Actinomycetota</taxon>
        <taxon>Actinomycetes</taxon>
        <taxon>Pseudonocardiales</taxon>
        <taxon>Pseudonocardiaceae</taxon>
    </lineage>
</organism>
<feature type="transmembrane region" description="Helical" evidence="1">
    <location>
        <begin position="169"/>
        <end position="189"/>
    </location>
</feature>
<reference evidence="3" key="1">
    <citation type="journal article" date="2019" name="Int. J. Syst. Evol. Microbiol.">
        <title>The Global Catalogue of Microorganisms (GCM) 10K type strain sequencing project: providing services to taxonomists for standard genome sequencing and annotation.</title>
        <authorList>
            <consortium name="The Broad Institute Genomics Platform"/>
            <consortium name="The Broad Institute Genome Sequencing Center for Infectious Disease"/>
            <person name="Wu L."/>
            <person name="Ma J."/>
        </authorList>
    </citation>
    <scope>NUCLEOTIDE SEQUENCE [LARGE SCALE GENOMIC DNA]</scope>
    <source>
        <strain evidence="3">ZS-22-S1</strain>
    </source>
</reference>